<dbReference type="InterPro" id="IPR058281">
    <property type="entry name" value="DUF7975"/>
</dbReference>
<evidence type="ECO:0000259" key="1">
    <source>
        <dbReference type="Pfam" id="PF25930"/>
    </source>
</evidence>
<protein>
    <recommendedName>
        <fullName evidence="1">DUF7975 domain-containing protein</fullName>
    </recommendedName>
</protein>
<comment type="caution">
    <text evidence="2">The sequence shown here is derived from an EMBL/GenBank/DDBJ whole genome shotgun (WGS) entry which is preliminary data.</text>
</comment>
<dbReference type="OrthoDB" id="193911at2157"/>
<gene>
    <name evidence="2" type="ORF">HT576_16070</name>
</gene>
<dbReference type="EMBL" id="JABURA010000001">
    <property type="protein sequence ID" value="NUB92528.1"/>
    <property type="molecule type" value="Genomic_DNA"/>
</dbReference>
<feature type="domain" description="DUF7975" evidence="1">
    <location>
        <begin position="1"/>
        <end position="139"/>
    </location>
</feature>
<organism evidence="2 3">
    <name type="scientific">Haloterrigena gelatinilytica</name>
    <dbReference type="NCBI Taxonomy" id="2741724"/>
    <lineage>
        <taxon>Archaea</taxon>
        <taxon>Methanobacteriati</taxon>
        <taxon>Methanobacteriota</taxon>
        <taxon>Stenosarchaea group</taxon>
        <taxon>Halobacteria</taxon>
        <taxon>Halobacteriales</taxon>
        <taxon>Natrialbaceae</taxon>
        <taxon>Haloterrigena</taxon>
    </lineage>
</organism>
<evidence type="ECO:0000313" key="3">
    <source>
        <dbReference type="Proteomes" id="UP000728647"/>
    </source>
</evidence>
<proteinExistence type="predicted"/>
<dbReference type="AlphaFoldDB" id="A0A8J8GM21"/>
<sequence length="140" mass="15461">MTRFDAAEATDRRKLYVDAITAHRERGRGFLTFEADAAALEGDGDDAETPDSALGAPWIQFADGTINVDCTDDELDTLKSVLGEFPAFKIDEINRPEDAEGANVRVSAKADPNRIAQCLDAIFQRVYELPEDARIWVVDL</sequence>
<dbReference type="Proteomes" id="UP000728647">
    <property type="component" value="Unassembled WGS sequence"/>
</dbReference>
<dbReference type="RefSeq" id="WP_174702544.1">
    <property type="nucleotide sequence ID" value="NZ_JABURA010000001.1"/>
</dbReference>
<accession>A0A8J8GM21</accession>
<reference evidence="2" key="1">
    <citation type="submission" date="2020-06" db="EMBL/GenBank/DDBJ databases">
        <title>Haloterrigena sp. nov., an extremely halophilic archaeon isolated from a saline sediment.</title>
        <authorList>
            <person name="Liu B.-B."/>
        </authorList>
    </citation>
    <scope>NUCLEOTIDE SEQUENCE</scope>
    <source>
        <strain evidence="2">SYSU A121-1</strain>
    </source>
</reference>
<name>A0A8J8GM21_9EURY</name>
<dbReference type="Pfam" id="PF25930">
    <property type="entry name" value="DUF7975"/>
    <property type="match status" value="1"/>
</dbReference>
<evidence type="ECO:0000313" key="2">
    <source>
        <dbReference type="EMBL" id="NUB92528.1"/>
    </source>
</evidence>